<dbReference type="InterPro" id="IPR005150">
    <property type="entry name" value="Cellulose_synth"/>
</dbReference>
<keyword evidence="3" id="KW-0808">Transferase</keyword>
<accession>A0ABR0DNL7</accession>
<feature type="transmembrane region" description="Helical" evidence="8">
    <location>
        <begin position="714"/>
        <end position="733"/>
    </location>
</feature>
<gene>
    <name evidence="9" type="ORF">RD792_001527</name>
</gene>
<comment type="subcellular location">
    <subcellularLocation>
        <location evidence="1">Endomembrane system</location>
        <topology evidence="1">Multi-pass membrane protein</topology>
    </subcellularLocation>
</comment>
<keyword evidence="4 8" id="KW-0812">Transmembrane</keyword>
<dbReference type="PANTHER" id="PTHR13301">
    <property type="entry name" value="X-BOX TRANSCRIPTION FACTOR-RELATED"/>
    <property type="match status" value="1"/>
</dbReference>
<evidence type="ECO:0008006" key="11">
    <source>
        <dbReference type="Google" id="ProtNLM"/>
    </source>
</evidence>
<evidence type="ECO:0000256" key="7">
    <source>
        <dbReference type="ARBA" id="ARBA00023316"/>
    </source>
</evidence>
<evidence type="ECO:0000313" key="9">
    <source>
        <dbReference type="EMBL" id="KAK4490812.1"/>
    </source>
</evidence>
<keyword evidence="7" id="KW-0961">Cell wall biogenesis/degradation</keyword>
<comment type="caution">
    <text evidence="9">The sequence shown here is derived from an EMBL/GenBank/DDBJ whole genome shotgun (WGS) entry which is preliminary data.</text>
</comment>
<dbReference type="InterPro" id="IPR029044">
    <property type="entry name" value="Nucleotide-diphossugar_trans"/>
</dbReference>
<protein>
    <recommendedName>
        <fullName evidence="11">Cellulose synthase-like protein G3</fullName>
    </recommendedName>
</protein>
<evidence type="ECO:0000256" key="1">
    <source>
        <dbReference type="ARBA" id="ARBA00004127"/>
    </source>
</evidence>
<organism evidence="9 10">
    <name type="scientific">Penstemon davidsonii</name>
    <dbReference type="NCBI Taxonomy" id="160366"/>
    <lineage>
        <taxon>Eukaryota</taxon>
        <taxon>Viridiplantae</taxon>
        <taxon>Streptophyta</taxon>
        <taxon>Embryophyta</taxon>
        <taxon>Tracheophyta</taxon>
        <taxon>Spermatophyta</taxon>
        <taxon>Magnoliopsida</taxon>
        <taxon>eudicotyledons</taxon>
        <taxon>Gunneridae</taxon>
        <taxon>Pentapetalae</taxon>
        <taxon>asterids</taxon>
        <taxon>lamiids</taxon>
        <taxon>Lamiales</taxon>
        <taxon>Plantaginaceae</taxon>
        <taxon>Cheloneae</taxon>
        <taxon>Penstemon</taxon>
    </lineage>
</organism>
<evidence type="ECO:0000256" key="2">
    <source>
        <dbReference type="ARBA" id="ARBA00022676"/>
    </source>
</evidence>
<keyword evidence="10" id="KW-1185">Reference proteome</keyword>
<keyword evidence="2" id="KW-0328">Glycosyltransferase</keyword>
<evidence type="ECO:0000313" key="10">
    <source>
        <dbReference type="Proteomes" id="UP001291926"/>
    </source>
</evidence>
<dbReference type="Pfam" id="PF03552">
    <property type="entry name" value="Cellulose_synt"/>
    <property type="match status" value="2"/>
</dbReference>
<feature type="transmembrane region" description="Helical" evidence="8">
    <location>
        <begin position="681"/>
        <end position="702"/>
    </location>
</feature>
<feature type="transmembrane region" description="Helical" evidence="8">
    <location>
        <begin position="559"/>
        <end position="579"/>
    </location>
</feature>
<evidence type="ECO:0000256" key="6">
    <source>
        <dbReference type="ARBA" id="ARBA00023136"/>
    </source>
</evidence>
<keyword evidence="5 8" id="KW-1133">Transmembrane helix</keyword>
<proteinExistence type="predicted"/>
<name>A0ABR0DNL7_9LAMI</name>
<feature type="transmembrane region" description="Helical" evidence="8">
    <location>
        <begin position="650"/>
        <end position="669"/>
    </location>
</feature>
<feature type="transmembrane region" description="Helical" evidence="8">
    <location>
        <begin position="21"/>
        <end position="39"/>
    </location>
</feature>
<sequence length="735" mass="84055">MESRPPLHDVWPLRRRHFNRLFAAVYSLAILTLFYHHVLKLLQSNSTLSSFFINIPLFIADIILSYMWSTLQAYRMNPLNRKVFPENLEKYLAREDFPAIDIFICTADPFKEPPINVVNTALSVMAYDYPTQKLSVYVSDDGGSELTMFAFMEAAKFGKIWLPFCRENNIMDRCPDAYFRTNCVLGVDALEIKMMYESMKMKVEKSVEVGKVSDDYISTSSEENRRHVLSKYWGKDFTRQNHPPIIQVLSSCNKDVDISNEAMPNLVYVSREKSKATPHNFKAGALNTLLRVSASMTNAPIILTLDCDMYSNDPFTPQRALCYISDKSTRPNLGYVQFPQLYHGLNKADIYGCDYKRSFQVNPVGMDGLAGPCYFGTCCFFNRRIFFGGPSSYVQPEIPELSPDHIVDKPVNDREILSLAHHVAGCGYEYKTNWGSRMGFRYGSLVEDYYTGYRLQCEGWQSIFCDPTRPAFLGDVPISLIDALSQNRRWCVGFLEVTFSKYSPVTFGIRSMGILMGQSYAHYAFWPIWSIPITIYAFLPSLALLNGIPILPKVQEPWFFLYVFMFLGAYAQDCLDFILTKGTFRRWWSDQRMWLVRGVSSQLFAVVEYISRYIGVDTHGYNLTSKVTDNEQSKRYEEGKFEFGVPSPMFVSLATATILNLIAFLIGTVHMFRERSLNNLFFQVLIAGFGVLNSLPFYEAMVLRSDSGKMPTKITIISTLFVVGIYGVTSFVLRT</sequence>
<keyword evidence="6 8" id="KW-0472">Membrane</keyword>
<evidence type="ECO:0000256" key="3">
    <source>
        <dbReference type="ARBA" id="ARBA00022679"/>
    </source>
</evidence>
<dbReference type="EMBL" id="JAYDYQ010001087">
    <property type="protein sequence ID" value="KAK4490812.1"/>
    <property type="molecule type" value="Genomic_DNA"/>
</dbReference>
<dbReference type="Proteomes" id="UP001291926">
    <property type="component" value="Unassembled WGS sequence"/>
</dbReference>
<dbReference type="Gene3D" id="3.90.550.10">
    <property type="entry name" value="Spore Coat Polysaccharide Biosynthesis Protein SpsA, Chain A"/>
    <property type="match status" value="1"/>
</dbReference>
<evidence type="ECO:0000256" key="4">
    <source>
        <dbReference type="ARBA" id="ARBA00022692"/>
    </source>
</evidence>
<dbReference type="SUPFAM" id="SSF53448">
    <property type="entry name" value="Nucleotide-diphospho-sugar transferases"/>
    <property type="match status" value="1"/>
</dbReference>
<evidence type="ECO:0000256" key="5">
    <source>
        <dbReference type="ARBA" id="ARBA00022989"/>
    </source>
</evidence>
<feature type="transmembrane region" description="Helical" evidence="8">
    <location>
        <begin position="51"/>
        <end position="71"/>
    </location>
</feature>
<reference evidence="9 10" key="1">
    <citation type="journal article" date="2023" name="bioRxiv">
        <title>Genome report: Whole genome sequence and annotation of Penstemon davidsonii.</title>
        <authorList>
            <person name="Ostevik K.L."/>
            <person name="Alabady M."/>
            <person name="Zhang M."/>
            <person name="Rausher M.D."/>
        </authorList>
    </citation>
    <scope>NUCLEOTIDE SEQUENCE [LARGE SCALE GENOMIC DNA]</scope>
    <source>
        <strain evidence="9">DNT005</strain>
        <tissue evidence="9">Whole leaf</tissue>
    </source>
</reference>
<evidence type="ECO:0000256" key="8">
    <source>
        <dbReference type="SAM" id="Phobius"/>
    </source>
</evidence>
<feature type="transmembrane region" description="Helical" evidence="8">
    <location>
        <begin position="520"/>
        <end position="539"/>
    </location>
</feature>